<feature type="coiled-coil region" evidence="1">
    <location>
        <begin position="107"/>
        <end position="134"/>
    </location>
</feature>
<dbReference type="OrthoDB" id="2941246at2"/>
<reference evidence="2 3" key="1">
    <citation type="submission" date="2015-04" db="EMBL/GenBank/DDBJ databases">
        <title>Taxonomic description and genome sequence of Bacillus campisalis sp. nov., a novel member of the genus Bacillus isolated from solar saltern.</title>
        <authorList>
            <person name="Mathan Kumar R."/>
            <person name="Kaur G."/>
            <person name="Kumar A."/>
            <person name="Singh N.K."/>
            <person name="Kaur N."/>
            <person name="Kumar N."/>
            <person name="Mayilraj S."/>
        </authorList>
    </citation>
    <scope>NUCLEOTIDE SEQUENCE [LARGE SCALE GENOMIC DNA]</scope>
    <source>
        <strain evidence="2 3">SA2-6</strain>
    </source>
</reference>
<dbReference type="EMBL" id="LAYY01000004">
    <property type="protein sequence ID" value="KKK39072.1"/>
    <property type="molecule type" value="Genomic_DNA"/>
</dbReference>
<evidence type="ECO:0000256" key="1">
    <source>
        <dbReference type="SAM" id="Coils"/>
    </source>
</evidence>
<dbReference type="RefSeq" id="WP_046522563.1">
    <property type="nucleotide sequence ID" value="NZ_LAYY01000004.1"/>
</dbReference>
<gene>
    <name evidence="2" type="ORF">WQ57_04615</name>
</gene>
<evidence type="ECO:0000313" key="3">
    <source>
        <dbReference type="Proteomes" id="UP000034166"/>
    </source>
</evidence>
<comment type="caution">
    <text evidence="2">The sequence shown here is derived from an EMBL/GenBank/DDBJ whole genome shotgun (WGS) entry which is preliminary data.</text>
</comment>
<evidence type="ECO:0008006" key="4">
    <source>
        <dbReference type="Google" id="ProtNLM"/>
    </source>
</evidence>
<protein>
    <recommendedName>
        <fullName evidence="4">DoxX</fullName>
    </recommendedName>
</protein>
<keyword evidence="3" id="KW-1185">Reference proteome</keyword>
<name>A0A0M2T1G8_9BACI</name>
<dbReference type="PATRIC" id="fig|1408103.3.peg.1036"/>
<dbReference type="AlphaFoldDB" id="A0A0M2T1G8"/>
<sequence>MRYEQVQFSDELRKRIEHTEGALQSYIDALLSEYNSAFAELELDFEAGLEREGTDPFQPGYNSSVSIGIIDIDGEVPYIHLINIWQCERTFLGLPISMNIPGSKVTGEMLDESIEDIKEELKEFLEEVLADEHEHALNEQGL</sequence>
<keyword evidence="1" id="KW-0175">Coiled coil</keyword>
<accession>A0A0M2T1G8</accession>
<proteinExistence type="predicted"/>
<dbReference type="Proteomes" id="UP000034166">
    <property type="component" value="Unassembled WGS sequence"/>
</dbReference>
<organism evidence="2 3">
    <name type="scientific">Mesobacillus campisalis</name>
    <dbReference type="NCBI Taxonomy" id="1408103"/>
    <lineage>
        <taxon>Bacteria</taxon>
        <taxon>Bacillati</taxon>
        <taxon>Bacillota</taxon>
        <taxon>Bacilli</taxon>
        <taxon>Bacillales</taxon>
        <taxon>Bacillaceae</taxon>
        <taxon>Mesobacillus</taxon>
    </lineage>
</organism>
<evidence type="ECO:0000313" key="2">
    <source>
        <dbReference type="EMBL" id="KKK39072.1"/>
    </source>
</evidence>